<dbReference type="RefSeq" id="WP_066438752.1">
    <property type="nucleotide sequence ID" value="NZ_LZRN01000071.1"/>
</dbReference>
<dbReference type="STRING" id="49280.A9996_18310"/>
<keyword evidence="2" id="KW-1185">Reference proteome</keyword>
<dbReference type="Pfam" id="PF14595">
    <property type="entry name" value="Thioredoxin_9"/>
    <property type="match status" value="1"/>
</dbReference>
<dbReference type="Gene3D" id="3.40.30.10">
    <property type="entry name" value="Glutaredoxin"/>
    <property type="match status" value="1"/>
</dbReference>
<organism evidence="1 2">
    <name type="scientific">Gelidibacter algens</name>
    <dbReference type="NCBI Taxonomy" id="49280"/>
    <lineage>
        <taxon>Bacteria</taxon>
        <taxon>Pseudomonadati</taxon>
        <taxon>Bacteroidota</taxon>
        <taxon>Flavobacteriia</taxon>
        <taxon>Flavobacteriales</taxon>
        <taxon>Flavobacteriaceae</taxon>
        <taxon>Gelidibacter</taxon>
    </lineage>
</organism>
<accession>A0A1A7QMJ2</accession>
<keyword evidence="1" id="KW-0413">Isomerase</keyword>
<dbReference type="SUPFAM" id="SSF52833">
    <property type="entry name" value="Thioredoxin-like"/>
    <property type="match status" value="1"/>
</dbReference>
<dbReference type="InterPro" id="IPR036249">
    <property type="entry name" value="Thioredoxin-like_sf"/>
</dbReference>
<dbReference type="OrthoDB" id="6120799at2"/>
<name>A0A1A7QMJ2_9FLAO</name>
<evidence type="ECO:0000313" key="2">
    <source>
        <dbReference type="Proteomes" id="UP000248987"/>
    </source>
</evidence>
<comment type="caution">
    <text evidence="1">The sequence shown here is derived from an EMBL/GenBank/DDBJ whole genome shotgun (WGS) entry which is preliminary data.</text>
</comment>
<sequence>MDTITHHNINNTLKVSLNNSMSYQAYRSLMGELVATHSTTGLDKSEDMVGYTILNEQRMKRWDKTLKVSAEAQEKIARFKGDVTWLVLTESWCGDAAHVIPVINKVAELHPTIDLKLVLRDEHDALMQQFLTNGGKSIPKLIMIDTASGEVLETYGPRPTGATMLVEDYKAGHETITTEFKEILQGWYNKDKGQNTIEDLLSLLGLH</sequence>
<proteinExistence type="predicted"/>
<dbReference type="Proteomes" id="UP000248987">
    <property type="component" value="Unassembled WGS sequence"/>
</dbReference>
<reference evidence="1 2" key="1">
    <citation type="submission" date="2018-06" db="EMBL/GenBank/DDBJ databases">
        <title>Genomic Encyclopedia of Archaeal and Bacterial Type Strains, Phase II (KMG-II): from individual species to whole genera.</title>
        <authorList>
            <person name="Goeker M."/>
        </authorList>
    </citation>
    <scope>NUCLEOTIDE SEQUENCE [LARGE SCALE GENOMIC DNA]</scope>
    <source>
        <strain evidence="1 2">DSM 12408</strain>
    </source>
</reference>
<protein>
    <submittedName>
        <fullName evidence="1">Thiol-disulfide isomerase/thioredoxin</fullName>
    </submittedName>
</protein>
<dbReference type="EMBL" id="QLLQ01000021">
    <property type="protein sequence ID" value="RAJ19256.1"/>
    <property type="molecule type" value="Genomic_DNA"/>
</dbReference>
<gene>
    <name evidence="1" type="ORF">LX77_03498</name>
</gene>
<evidence type="ECO:0000313" key="1">
    <source>
        <dbReference type="EMBL" id="RAJ19256.1"/>
    </source>
</evidence>
<dbReference type="AlphaFoldDB" id="A0A1A7QMJ2"/>
<dbReference type="GO" id="GO:0016853">
    <property type="term" value="F:isomerase activity"/>
    <property type="evidence" value="ECO:0007669"/>
    <property type="project" value="UniProtKB-KW"/>
</dbReference>